<evidence type="ECO:0000313" key="1">
    <source>
        <dbReference type="EMBL" id="SUQ24829.1"/>
    </source>
</evidence>
<proteinExistence type="predicted"/>
<gene>
    <name evidence="1" type="ORF">SAMN05661053_2243</name>
</gene>
<evidence type="ECO:0000313" key="2">
    <source>
        <dbReference type="Proteomes" id="UP000255423"/>
    </source>
</evidence>
<sequence>MLITTAGYHTLQHNKHKRPTPHRDVSARLILVLIESGSFSCENKRRISKISVAPNHSVRNYVNCNIDYWNDKRRRLLPSEMKRRLVSRIS</sequence>
<protein>
    <submittedName>
        <fullName evidence="1">Uncharacterized protein</fullName>
    </submittedName>
</protein>
<accession>A0A380S6I1</accession>
<reference evidence="1 2" key="1">
    <citation type="submission" date="2017-08" db="EMBL/GenBank/DDBJ databases">
        <authorList>
            <person name="de Groot N.N."/>
        </authorList>
    </citation>
    <scope>NUCLEOTIDE SEQUENCE [LARGE SCALE GENOMIC DNA]</scope>
    <source>
        <strain evidence="1 2">HM2</strain>
    </source>
</reference>
<dbReference type="EMBL" id="UHJL01000003">
    <property type="protein sequence ID" value="SUQ24829.1"/>
    <property type="molecule type" value="Genomic_DNA"/>
</dbReference>
<dbReference type="AlphaFoldDB" id="A0A380S6I1"/>
<dbReference type="Proteomes" id="UP000255423">
    <property type="component" value="Unassembled WGS sequence"/>
</dbReference>
<name>A0A380S6I1_FIBSU</name>
<organism evidence="1 2">
    <name type="scientific">Fibrobacter succinogenes</name>
    <name type="common">Bacteroides succinogenes</name>
    <dbReference type="NCBI Taxonomy" id="833"/>
    <lineage>
        <taxon>Bacteria</taxon>
        <taxon>Pseudomonadati</taxon>
        <taxon>Fibrobacterota</taxon>
        <taxon>Fibrobacteria</taxon>
        <taxon>Fibrobacterales</taxon>
        <taxon>Fibrobacteraceae</taxon>
        <taxon>Fibrobacter</taxon>
    </lineage>
</organism>